<dbReference type="SMART" id="SM00463">
    <property type="entry name" value="SMR"/>
    <property type="match status" value="1"/>
</dbReference>
<evidence type="ECO:0000313" key="3">
    <source>
        <dbReference type="Proteomes" id="UP000565286"/>
    </source>
</evidence>
<dbReference type="Pfam" id="PF01713">
    <property type="entry name" value="Smr"/>
    <property type="match status" value="1"/>
</dbReference>
<dbReference type="EMBL" id="JACIDV010000006">
    <property type="protein sequence ID" value="MBB3946522.1"/>
    <property type="molecule type" value="Genomic_DNA"/>
</dbReference>
<proteinExistence type="predicted"/>
<dbReference type="PANTHER" id="PTHR35562">
    <property type="entry name" value="DNA ENDONUCLEASE SMRA-RELATED"/>
    <property type="match status" value="1"/>
</dbReference>
<evidence type="ECO:0000259" key="1">
    <source>
        <dbReference type="PROSITE" id="PS50828"/>
    </source>
</evidence>
<evidence type="ECO:0000313" key="2">
    <source>
        <dbReference type="EMBL" id="MBB3946522.1"/>
    </source>
</evidence>
<keyword evidence="2" id="KW-0255">Endonuclease</keyword>
<organism evidence="2 3">
    <name type="scientific">Rhizobium skierniewicense</name>
    <dbReference type="NCBI Taxonomy" id="984260"/>
    <lineage>
        <taxon>Bacteria</taxon>
        <taxon>Pseudomonadati</taxon>
        <taxon>Pseudomonadota</taxon>
        <taxon>Alphaproteobacteria</taxon>
        <taxon>Hyphomicrobiales</taxon>
        <taxon>Rhizobiaceae</taxon>
        <taxon>Rhizobium/Agrobacterium group</taxon>
        <taxon>Rhizobium</taxon>
    </lineage>
</organism>
<dbReference type="InterPro" id="IPR002625">
    <property type="entry name" value="Smr_dom"/>
</dbReference>
<protein>
    <submittedName>
        <fullName evidence="2">DNA-nicking Smr family endonuclease</fullName>
    </submittedName>
</protein>
<name>A0A7W6G273_9HYPH</name>
<dbReference type="SUPFAM" id="SSF160443">
    <property type="entry name" value="SMR domain-like"/>
    <property type="match status" value="1"/>
</dbReference>
<gene>
    <name evidence="2" type="ORF">GGQ73_002475</name>
</gene>
<keyword evidence="3" id="KW-1185">Reference proteome</keyword>
<dbReference type="Proteomes" id="UP000565286">
    <property type="component" value="Unassembled WGS sequence"/>
</dbReference>
<keyword evidence="2" id="KW-0540">Nuclease</keyword>
<dbReference type="RefSeq" id="WP_183896508.1">
    <property type="nucleotide sequence ID" value="NZ_JACIDV010000006.1"/>
</dbReference>
<dbReference type="PANTHER" id="PTHR35562:SF2">
    <property type="entry name" value="DNA ENDONUCLEASE SMRA-RELATED"/>
    <property type="match status" value="1"/>
</dbReference>
<reference evidence="2 3" key="1">
    <citation type="submission" date="2020-08" db="EMBL/GenBank/DDBJ databases">
        <title>Genomic Encyclopedia of Type Strains, Phase IV (KMG-IV): sequencing the most valuable type-strain genomes for metagenomic binning, comparative biology and taxonomic classification.</title>
        <authorList>
            <person name="Goeker M."/>
        </authorList>
    </citation>
    <scope>NUCLEOTIDE SEQUENCE [LARGE SCALE GENOMIC DNA]</scope>
    <source>
        <strain evidence="2 3">DSM 26438</strain>
    </source>
</reference>
<dbReference type="PROSITE" id="PS50828">
    <property type="entry name" value="SMR"/>
    <property type="match status" value="1"/>
</dbReference>
<dbReference type="InterPro" id="IPR036063">
    <property type="entry name" value="Smr_dom_sf"/>
</dbReference>
<accession>A0A7W6G273</accession>
<dbReference type="GO" id="GO:0004519">
    <property type="term" value="F:endonuclease activity"/>
    <property type="evidence" value="ECO:0007669"/>
    <property type="project" value="UniProtKB-KW"/>
</dbReference>
<comment type="caution">
    <text evidence="2">The sequence shown here is derived from an EMBL/GenBank/DDBJ whole genome shotgun (WGS) entry which is preliminary data.</text>
</comment>
<dbReference type="Gene3D" id="3.30.1370.110">
    <property type="match status" value="1"/>
</dbReference>
<keyword evidence="2" id="KW-0378">Hydrolase</keyword>
<dbReference type="AlphaFoldDB" id="A0A7W6G273"/>
<sequence length="192" mass="21345">MKGGRKLGRDERILWGKVAKTTRLISGRVEDLIAFEALEAEVEPAPPTTPAKTSSPPFPKMIIEPVPQPAAMASDKKRIHSPLEKPVKRKLTRGRLPLEARIDLHGMFQSEAHAVLLDFLVRAHERGLRHVLVITGKGRSMGSDGALKRAVPMWFSKPEYRHLISSYQDASMNHGGDGALYVRLARRRGDTS</sequence>
<feature type="domain" description="Smr" evidence="1">
    <location>
        <begin position="102"/>
        <end position="185"/>
    </location>
</feature>